<name>A0ABQ7UB73_SOLTU</name>
<comment type="caution">
    <text evidence="1">The sequence shown here is derived from an EMBL/GenBank/DDBJ whole genome shotgun (WGS) entry which is preliminary data.</text>
</comment>
<dbReference type="Proteomes" id="UP000826656">
    <property type="component" value="Unassembled WGS sequence"/>
</dbReference>
<proteinExistence type="predicted"/>
<organism evidence="1 2">
    <name type="scientific">Solanum tuberosum</name>
    <name type="common">Potato</name>
    <dbReference type="NCBI Taxonomy" id="4113"/>
    <lineage>
        <taxon>Eukaryota</taxon>
        <taxon>Viridiplantae</taxon>
        <taxon>Streptophyta</taxon>
        <taxon>Embryophyta</taxon>
        <taxon>Tracheophyta</taxon>
        <taxon>Spermatophyta</taxon>
        <taxon>Magnoliopsida</taxon>
        <taxon>eudicotyledons</taxon>
        <taxon>Gunneridae</taxon>
        <taxon>Pentapetalae</taxon>
        <taxon>asterids</taxon>
        <taxon>lamiids</taxon>
        <taxon>Solanales</taxon>
        <taxon>Solanaceae</taxon>
        <taxon>Solanoideae</taxon>
        <taxon>Solaneae</taxon>
        <taxon>Solanum</taxon>
    </lineage>
</organism>
<protein>
    <submittedName>
        <fullName evidence="1">Uncharacterized protein</fullName>
    </submittedName>
</protein>
<dbReference type="EMBL" id="JAIVGD010000023">
    <property type="protein sequence ID" value="KAH0744097.1"/>
    <property type="molecule type" value="Genomic_DNA"/>
</dbReference>
<sequence>MAVFAKHVHHHKNSIKDIRRKSNYEVLGAILPNSVKNSVWIGLPGVSDNMLKDWREAVVEFVDLILAFWRVWVRACLDWLKRNSL</sequence>
<accession>A0ABQ7UB73</accession>
<keyword evidence="2" id="KW-1185">Reference proteome</keyword>
<evidence type="ECO:0000313" key="2">
    <source>
        <dbReference type="Proteomes" id="UP000826656"/>
    </source>
</evidence>
<evidence type="ECO:0000313" key="1">
    <source>
        <dbReference type="EMBL" id="KAH0744097.1"/>
    </source>
</evidence>
<gene>
    <name evidence="1" type="ORF">KY290_032090</name>
</gene>
<reference evidence="1 2" key="1">
    <citation type="journal article" date="2021" name="bioRxiv">
        <title>Chromosome-scale and haplotype-resolved genome assembly of a tetraploid potato cultivar.</title>
        <authorList>
            <person name="Sun H."/>
            <person name="Jiao W.-B."/>
            <person name="Krause K."/>
            <person name="Campoy J.A."/>
            <person name="Goel M."/>
            <person name="Folz-Donahue K."/>
            <person name="Kukat C."/>
            <person name="Huettel B."/>
            <person name="Schneeberger K."/>
        </authorList>
    </citation>
    <scope>NUCLEOTIDE SEQUENCE [LARGE SCALE GENOMIC DNA]</scope>
    <source>
        <strain evidence="1">SolTubOtavaFocal</strain>
        <tissue evidence="1">Leaves</tissue>
    </source>
</reference>